<evidence type="ECO:0000313" key="10">
    <source>
        <dbReference type="EMBL" id="BBH52661.1"/>
    </source>
</evidence>
<dbReference type="NCBIfam" id="TIGR00214">
    <property type="entry name" value="lipB"/>
    <property type="match status" value="1"/>
</dbReference>
<organism evidence="10 11">
    <name type="scientific">Fluviispira sanaruensis</name>
    <dbReference type="NCBI Taxonomy" id="2493639"/>
    <lineage>
        <taxon>Bacteria</taxon>
        <taxon>Pseudomonadati</taxon>
        <taxon>Bdellovibrionota</taxon>
        <taxon>Oligoflexia</taxon>
        <taxon>Silvanigrellales</taxon>
        <taxon>Silvanigrellaceae</taxon>
        <taxon>Fluviispira</taxon>
    </lineage>
</organism>
<keyword evidence="3 5" id="KW-0012">Acyltransferase</keyword>
<comment type="pathway">
    <text evidence="1 5">Protein modification; protein lipoylation via endogenous pathway; protein N(6)-(lipoyl)lysine from octanoyl-[acyl-carrier-protein]: step 1/2.</text>
</comment>
<dbReference type="Proteomes" id="UP000291236">
    <property type="component" value="Chromosome"/>
</dbReference>
<dbReference type="KEGG" id="sbf:JCM31447_11020"/>
<proteinExistence type="inferred from homology"/>
<evidence type="ECO:0000256" key="7">
    <source>
        <dbReference type="PIRSR" id="PIRSR016262-2"/>
    </source>
</evidence>
<evidence type="ECO:0000256" key="8">
    <source>
        <dbReference type="PIRSR" id="PIRSR016262-3"/>
    </source>
</evidence>
<comment type="similarity">
    <text evidence="5">Belongs to the LipB family.</text>
</comment>
<dbReference type="Pfam" id="PF21948">
    <property type="entry name" value="LplA-B_cat"/>
    <property type="match status" value="1"/>
</dbReference>
<dbReference type="PANTHER" id="PTHR10993">
    <property type="entry name" value="OCTANOYLTRANSFERASE"/>
    <property type="match status" value="1"/>
</dbReference>
<evidence type="ECO:0000256" key="2">
    <source>
        <dbReference type="ARBA" id="ARBA00022679"/>
    </source>
</evidence>
<feature type="binding site" evidence="7">
    <location>
        <begin position="141"/>
        <end position="143"/>
    </location>
    <ligand>
        <name>substrate</name>
    </ligand>
</feature>
<name>A0A4P2VIV3_FLUSA</name>
<dbReference type="RefSeq" id="WP_130607340.1">
    <property type="nucleotide sequence ID" value="NZ_AP019368.1"/>
</dbReference>
<feature type="binding site" evidence="7">
    <location>
        <begin position="154"/>
        <end position="156"/>
    </location>
    <ligand>
        <name>substrate</name>
    </ligand>
</feature>
<accession>A0A4P2VIV3</accession>
<evidence type="ECO:0000313" key="11">
    <source>
        <dbReference type="Proteomes" id="UP000291236"/>
    </source>
</evidence>
<dbReference type="EMBL" id="AP019368">
    <property type="protein sequence ID" value="BBH52661.1"/>
    <property type="molecule type" value="Genomic_DNA"/>
</dbReference>
<dbReference type="Gene3D" id="3.30.930.10">
    <property type="entry name" value="Bira Bifunctional Protein, Domain 2"/>
    <property type="match status" value="1"/>
</dbReference>
<dbReference type="PANTHER" id="PTHR10993:SF7">
    <property type="entry name" value="LIPOYLTRANSFERASE 2, MITOCHONDRIAL-RELATED"/>
    <property type="match status" value="1"/>
</dbReference>
<dbReference type="PROSITE" id="PS51733">
    <property type="entry name" value="BPL_LPL_CATALYTIC"/>
    <property type="match status" value="1"/>
</dbReference>
<dbReference type="EC" id="2.3.1.181" evidence="5"/>
<dbReference type="SUPFAM" id="SSF55681">
    <property type="entry name" value="Class II aaRS and biotin synthetases"/>
    <property type="match status" value="1"/>
</dbReference>
<dbReference type="AlphaFoldDB" id="A0A4P2VIV3"/>
<evidence type="ECO:0000256" key="4">
    <source>
        <dbReference type="ARBA" id="ARBA00024732"/>
    </source>
</evidence>
<sequence length="218" mass="24246">MEIRYLGLLTYSDALGIMESLHQEIVEKPKREGVLLVVQHPPTVTMGKRELYDDMKIPPEQLKFKGIAFHKIDRGGSVTVHEPGQVVVYPIVHMDKLNKSVRIYVNLLEEAMISTAAQFGVSVTRDEINPGVWVGQNKIGAVGIRIANKVTKHGIAFNVTNSLETFSSIVPCGLRGRGVINLQMAVDELSVSQNLPLARIDYLKVEKILAEEIHKLLN</sequence>
<protein>
    <recommendedName>
        <fullName evidence="5">Octanoyltransferase</fullName>
        <ecNumber evidence="5">2.3.1.181</ecNumber>
    </recommendedName>
</protein>
<dbReference type="InterPro" id="IPR004143">
    <property type="entry name" value="BPL_LPL_catalytic"/>
</dbReference>
<evidence type="ECO:0000256" key="6">
    <source>
        <dbReference type="PIRSR" id="PIRSR016262-1"/>
    </source>
</evidence>
<keyword evidence="2 5" id="KW-0808">Transferase</keyword>
<dbReference type="GO" id="GO:0033819">
    <property type="term" value="F:lipoyl(octanoyl) transferase activity"/>
    <property type="evidence" value="ECO:0007669"/>
    <property type="project" value="UniProtKB-EC"/>
</dbReference>
<gene>
    <name evidence="10" type="ORF">JCM31447_11020</name>
</gene>
<dbReference type="CDD" id="cd16444">
    <property type="entry name" value="LipB"/>
    <property type="match status" value="1"/>
</dbReference>
<dbReference type="GO" id="GO:0009249">
    <property type="term" value="P:protein lipoylation"/>
    <property type="evidence" value="ECO:0007669"/>
    <property type="project" value="InterPro"/>
</dbReference>
<feature type="domain" description="BPL/LPL catalytic" evidence="9">
    <location>
        <begin position="29"/>
        <end position="218"/>
    </location>
</feature>
<dbReference type="InterPro" id="IPR045864">
    <property type="entry name" value="aa-tRNA-synth_II/BPL/LPL"/>
</dbReference>
<reference evidence="10 11" key="1">
    <citation type="submission" date="2018-12" db="EMBL/GenBank/DDBJ databases">
        <title>Rubrispira sanarue gen. nov., sp., nov., a member of the order Silvanigrellales, isolated from a brackish lake in Hamamatsu Japan.</title>
        <authorList>
            <person name="Maejima Y."/>
            <person name="Iino T."/>
            <person name="Muraguchi Y."/>
            <person name="Fukuda K."/>
            <person name="Nojiri H."/>
            <person name="Ohkuma M."/>
            <person name="Moriuchi R."/>
            <person name="Dohra H."/>
            <person name="Kimbara K."/>
            <person name="Shintani M."/>
        </authorList>
    </citation>
    <scope>NUCLEOTIDE SEQUENCE [LARGE SCALE GENOMIC DNA]</scope>
    <source>
        <strain evidence="10 11">RF1110005</strain>
    </source>
</reference>
<evidence type="ECO:0000259" key="9">
    <source>
        <dbReference type="PROSITE" id="PS51733"/>
    </source>
</evidence>
<dbReference type="UniPathway" id="UPA00538">
    <property type="reaction ID" value="UER00592"/>
</dbReference>
<comment type="function">
    <text evidence="4 5">Catalyzes the transfer of endogenously produced octanoic acid from octanoyl-acyl-carrier-protein onto the lipoyl domains of lipoate-dependent enzymes. Lipoyl-ACP can also act as a substrate although octanoyl-ACP is likely to be the physiological substrate.</text>
</comment>
<evidence type="ECO:0000256" key="5">
    <source>
        <dbReference type="PIRNR" id="PIRNR016262"/>
    </source>
</evidence>
<dbReference type="OrthoDB" id="9787061at2"/>
<comment type="catalytic activity">
    <reaction evidence="5">
        <text>octanoyl-[ACP] + L-lysyl-[protein] = N(6)-octanoyl-L-lysyl-[protein] + holo-[ACP] + H(+)</text>
        <dbReference type="Rhea" id="RHEA:17665"/>
        <dbReference type="Rhea" id="RHEA-COMP:9636"/>
        <dbReference type="Rhea" id="RHEA-COMP:9685"/>
        <dbReference type="Rhea" id="RHEA-COMP:9752"/>
        <dbReference type="Rhea" id="RHEA-COMP:9928"/>
        <dbReference type="ChEBI" id="CHEBI:15378"/>
        <dbReference type="ChEBI" id="CHEBI:29969"/>
        <dbReference type="ChEBI" id="CHEBI:64479"/>
        <dbReference type="ChEBI" id="CHEBI:78463"/>
        <dbReference type="ChEBI" id="CHEBI:78809"/>
        <dbReference type="EC" id="2.3.1.181"/>
    </reaction>
</comment>
<feature type="active site" description="Acyl-thioester intermediate" evidence="6">
    <location>
        <position position="172"/>
    </location>
</feature>
<feature type="site" description="Lowers pKa of active site Cys" evidence="8">
    <location>
        <position position="138"/>
    </location>
</feature>
<dbReference type="InterPro" id="IPR000544">
    <property type="entry name" value="Octanoyltransferase"/>
</dbReference>
<dbReference type="PIRSF" id="PIRSF016262">
    <property type="entry name" value="LPLase"/>
    <property type="match status" value="1"/>
</dbReference>
<evidence type="ECO:0000256" key="1">
    <source>
        <dbReference type="ARBA" id="ARBA00004821"/>
    </source>
</evidence>
<evidence type="ECO:0000256" key="3">
    <source>
        <dbReference type="ARBA" id="ARBA00023315"/>
    </source>
</evidence>
<feature type="binding site" evidence="7">
    <location>
        <begin position="74"/>
        <end position="81"/>
    </location>
    <ligand>
        <name>substrate</name>
    </ligand>
</feature>
<keyword evidence="11" id="KW-1185">Reference proteome</keyword>